<keyword evidence="2" id="KW-1185">Reference proteome</keyword>
<name>A0A3A1QV07_9BACI</name>
<dbReference type="Pfam" id="PF13671">
    <property type="entry name" value="AAA_33"/>
    <property type="match status" value="1"/>
</dbReference>
<dbReference type="Proteomes" id="UP000265801">
    <property type="component" value="Unassembled WGS sequence"/>
</dbReference>
<dbReference type="SUPFAM" id="SSF52540">
    <property type="entry name" value="P-loop containing nucleoside triphosphate hydrolases"/>
    <property type="match status" value="1"/>
</dbReference>
<dbReference type="AlphaFoldDB" id="A0A3A1QV07"/>
<evidence type="ECO:0000313" key="2">
    <source>
        <dbReference type="Proteomes" id="UP000265801"/>
    </source>
</evidence>
<reference evidence="1 2" key="1">
    <citation type="submission" date="2018-09" db="EMBL/GenBank/DDBJ databases">
        <title>Bacillus saliacetes sp. nov., isolated from Thai shrimp paste (Ka-pi).</title>
        <authorList>
            <person name="Daroonpunt R."/>
            <person name="Tanasupawat S."/>
            <person name="Yiamsombut S."/>
        </authorList>
    </citation>
    <scope>NUCLEOTIDE SEQUENCE [LARGE SCALE GENOMIC DNA]</scope>
    <source>
        <strain evidence="1 2">SKP7-4</strain>
    </source>
</reference>
<protein>
    <submittedName>
        <fullName evidence="1">ATP-binding protein</fullName>
    </submittedName>
</protein>
<proteinExistence type="predicted"/>
<dbReference type="EMBL" id="QXIR01000038">
    <property type="protein sequence ID" value="RIW28952.1"/>
    <property type="molecule type" value="Genomic_DNA"/>
</dbReference>
<dbReference type="Gene3D" id="3.40.50.300">
    <property type="entry name" value="P-loop containing nucleotide triphosphate hydrolases"/>
    <property type="match status" value="1"/>
</dbReference>
<accession>A0A3A1QV07</accession>
<dbReference type="OrthoDB" id="2639622at2"/>
<gene>
    <name evidence="1" type="ORF">D3H55_20520</name>
</gene>
<dbReference type="RefSeq" id="WP_119549170.1">
    <property type="nucleotide sequence ID" value="NZ_QXIR01000038.1"/>
</dbReference>
<keyword evidence="1" id="KW-0067">ATP-binding</keyword>
<dbReference type="InterPro" id="IPR027417">
    <property type="entry name" value="P-loop_NTPase"/>
</dbReference>
<sequence length="175" mass="20709">MFEEFDFDLIYRERTKAAPLGVMMCGIAGSGKTTFSKILEQEGFVRLSIDEEIWAVNGRWGVDFPMEKFEEYRKAAERRLQVRLLKLLRDKQDTVIDFSFWDRKRRNAYKQMIEDSGGSWKLIYLKVHHDELRKRLKLRNKRFDANSFPISEELLTSYLEDFEIPNGEGEIVIGN</sequence>
<organism evidence="1 2">
    <name type="scientific">Bacillus salacetis</name>
    <dbReference type="NCBI Taxonomy" id="2315464"/>
    <lineage>
        <taxon>Bacteria</taxon>
        <taxon>Bacillati</taxon>
        <taxon>Bacillota</taxon>
        <taxon>Bacilli</taxon>
        <taxon>Bacillales</taxon>
        <taxon>Bacillaceae</taxon>
        <taxon>Bacillus</taxon>
    </lineage>
</organism>
<dbReference type="GO" id="GO:0005524">
    <property type="term" value="F:ATP binding"/>
    <property type="evidence" value="ECO:0007669"/>
    <property type="project" value="UniProtKB-KW"/>
</dbReference>
<evidence type="ECO:0000313" key="1">
    <source>
        <dbReference type="EMBL" id="RIW28952.1"/>
    </source>
</evidence>
<keyword evidence="1" id="KW-0547">Nucleotide-binding</keyword>
<comment type="caution">
    <text evidence="1">The sequence shown here is derived from an EMBL/GenBank/DDBJ whole genome shotgun (WGS) entry which is preliminary data.</text>
</comment>